<feature type="domain" description="B box-type" evidence="4">
    <location>
        <begin position="38"/>
        <end position="79"/>
    </location>
</feature>
<proteinExistence type="predicted"/>
<evidence type="ECO:0000256" key="2">
    <source>
        <dbReference type="SAM" id="Coils"/>
    </source>
</evidence>
<evidence type="ECO:0000256" key="1">
    <source>
        <dbReference type="PROSITE-ProRule" id="PRU00024"/>
    </source>
</evidence>
<gene>
    <name evidence="5" type="ORF">MCOR_56155</name>
</gene>
<dbReference type="AlphaFoldDB" id="A0A6J8EYF4"/>
<dbReference type="GO" id="GO:0061630">
    <property type="term" value="F:ubiquitin protein ligase activity"/>
    <property type="evidence" value="ECO:0007669"/>
    <property type="project" value="TreeGrafter"/>
</dbReference>
<dbReference type="CDD" id="cd19756">
    <property type="entry name" value="Bbox2"/>
    <property type="match status" value="1"/>
</dbReference>
<feature type="region of interest" description="Disordered" evidence="3">
    <location>
        <begin position="444"/>
        <end position="474"/>
    </location>
</feature>
<dbReference type="GO" id="GO:0006513">
    <property type="term" value="P:protein monoubiquitination"/>
    <property type="evidence" value="ECO:0007669"/>
    <property type="project" value="TreeGrafter"/>
</dbReference>
<dbReference type="OrthoDB" id="6179145at2759"/>
<keyword evidence="2" id="KW-0175">Coiled coil</keyword>
<dbReference type="SUPFAM" id="SSF57845">
    <property type="entry name" value="B-box zinc-binding domain"/>
    <property type="match status" value="1"/>
</dbReference>
<reference evidence="5 6" key="1">
    <citation type="submission" date="2020-06" db="EMBL/GenBank/DDBJ databases">
        <authorList>
            <person name="Li R."/>
            <person name="Bekaert M."/>
        </authorList>
    </citation>
    <scope>NUCLEOTIDE SEQUENCE [LARGE SCALE GENOMIC DNA]</scope>
    <source>
        <strain evidence="6">wild</strain>
    </source>
</reference>
<feature type="compositionally biased region" description="Acidic residues" evidence="3">
    <location>
        <begin position="455"/>
        <end position="468"/>
    </location>
</feature>
<dbReference type="Pfam" id="PF00643">
    <property type="entry name" value="zf-B_box"/>
    <property type="match status" value="1"/>
</dbReference>
<evidence type="ECO:0000313" key="6">
    <source>
        <dbReference type="Proteomes" id="UP000507470"/>
    </source>
</evidence>
<dbReference type="EMBL" id="CACVKT020009964">
    <property type="protein sequence ID" value="CAC5424231.1"/>
    <property type="molecule type" value="Genomic_DNA"/>
</dbReference>
<dbReference type="InterPro" id="IPR047153">
    <property type="entry name" value="TRIM45/56/19-like"/>
</dbReference>
<organism evidence="5 6">
    <name type="scientific">Mytilus coruscus</name>
    <name type="common">Sea mussel</name>
    <dbReference type="NCBI Taxonomy" id="42192"/>
    <lineage>
        <taxon>Eukaryota</taxon>
        <taxon>Metazoa</taxon>
        <taxon>Spiralia</taxon>
        <taxon>Lophotrochozoa</taxon>
        <taxon>Mollusca</taxon>
        <taxon>Bivalvia</taxon>
        <taxon>Autobranchia</taxon>
        <taxon>Pteriomorphia</taxon>
        <taxon>Mytilida</taxon>
        <taxon>Mytiloidea</taxon>
        <taxon>Mytilidae</taxon>
        <taxon>Mytilinae</taxon>
        <taxon>Mytilus</taxon>
    </lineage>
</organism>
<sequence>MLMCDKCKEKIHMKFKFAKDHEVISIQQVRLHYEEIDFSNLSCRNHTRQSCVMFCKSCDCLVCPLCISETHNGHGLVPTREGYEINIDKLKTNKKNISTNIEELKKRKAELKYVDKAEQFKFKNTMKKIEFQRNVLKKDVDKHIDKLKSEIMKRWRALHQSIKKEESEVTLLIGSMESKNSKVDEIIQSEIAERVFVDGFGLDNVMDETVMSSCTMFDSIPTFLPGKITAFNLGSLQNVSTKGEIKSIKQFDTKISDVCVMTACSEDVLWISDLYILQKVKIEGRNLKIVNQKDIEIHDMACTQSKDLLLVAKESSVVKQINNQTGEMTDSKYEVEDLELSAIHVNPDGKVTVGAFSGELSFPAVGRRVMIVMDRSGKHETTYEYDRKGNPIFTWIINITRTKNGNIYVVDMLSKDGEGRLVILSEDGDVLNTFSGLSEINIKEMSDSESKSDSDSESESDLESESDSDSFKPVCVTTTPSDNILFYQTVTMAFYFF</sequence>
<name>A0A6J8EYF4_MYTCO</name>
<dbReference type="Gene3D" id="3.30.160.60">
    <property type="entry name" value="Classic Zinc Finger"/>
    <property type="match status" value="1"/>
</dbReference>
<accession>A0A6J8EYF4</accession>
<keyword evidence="6" id="KW-1185">Reference proteome</keyword>
<dbReference type="GO" id="GO:0008270">
    <property type="term" value="F:zinc ion binding"/>
    <property type="evidence" value="ECO:0007669"/>
    <property type="project" value="UniProtKB-KW"/>
</dbReference>
<evidence type="ECO:0000313" key="5">
    <source>
        <dbReference type="EMBL" id="CAC5424231.1"/>
    </source>
</evidence>
<dbReference type="PANTHER" id="PTHR25462:SF229">
    <property type="entry name" value="TRANSCRIPTION INTERMEDIARY FACTOR 1-BETA"/>
    <property type="match status" value="1"/>
</dbReference>
<keyword evidence="1" id="KW-0862">Zinc</keyword>
<keyword evidence="1" id="KW-0479">Metal-binding</keyword>
<feature type="compositionally biased region" description="Basic and acidic residues" evidence="3">
    <location>
        <begin position="444"/>
        <end position="454"/>
    </location>
</feature>
<protein>
    <recommendedName>
        <fullName evidence="4">B box-type domain-containing protein</fullName>
    </recommendedName>
</protein>
<dbReference type="SUPFAM" id="SSF101898">
    <property type="entry name" value="NHL repeat"/>
    <property type="match status" value="1"/>
</dbReference>
<dbReference type="InterPro" id="IPR000315">
    <property type="entry name" value="Znf_B-box"/>
</dbReference>
<evidence type="ECO:0000259" key="4">
    <source>
        <dbReference type="PROSITE" id="PS50119"/>
    </source>
</evidence>
<feature type="coiled-coil region" evidence="2">
    <location>
        <begin position="80"/>
        <end position="114"/>
    </location>
</feature>
<dbReference type="PROSITE" id="PS50119">
    <property type="entry name" value="ZF_BBOX"/>
    <property type="match status" value="1"/>
</dbReference>
<dbReference type="PANTHER" id="PTHR25462">
    <property type="entry name" value="BONUS, ISOFORM C-RELATED"/>
    <property type="match status" value="1"/>
</dbReference>
<evidence type="ECO:0000256" key="3">
    <source>
        <dbReference type="SAM" id="MobiDB-lite"/>
    </source>
</evidence>
<dbReference type="Proteomes" id="UP000507470">
    <property type="component" value="Unassembled WGS sequence"/>
</dbReference>
<keyword evidence="1" id="KW-0863">Zinc-finger</keyword>